<dbReference type="Pfam" id="PF02311">
    <property type="entry name" value="AraC_binding"/>
    <property type="match status" value="1"/>
</dbReference>
<dbReference type="InterPro" id="IPR020449">
    <property type="entry name" value="Tscrpt_reg_AraC-type_HTH"/>
</dbReference>
<dbReference type="InterPro" id="IPR003313">
    <property type="entry name" value="AraC-bd"/>
</dbReference>
<keyword evidence="8" id="KW-1185">Reference proteome</keyword>
<evidence type="ECO:0000256" key="2">
    <source>
        <dbReference type="ARBA" id="ARBA00023015"/>
    </source>
</evidence>
<keyword evidence="3" id="KW-0238">DNA-binding</keyword>
<keyword evidence="1" id="KW-0963">Cytoplasm</keyword>
<keyword evidence="2" id="KW-0805">Transcription regulation</keyword>
<dbReference type="InterPro" id="IPR037923">
    <property type="entry name" value="HTH-like"/>
</dbReference>
<dbReference type="CDD" id="cd06986">
    <property type="entry name" value="cupin_MmsR-like_N"/>
    <property type="match status" value="1"/>
</dbReference>
<dbReference type="InterPro" id="IPR009057">
    <property type="entry name" value="Homeodomain-like_sf"/>
</dbReference>
<dbReference type="Pfam" id="PF12833">
    <property type="entry name" value="HTH_18"/>
    <property type="match status" value="1"/>
</dbReference>
<dbReference type="InterPro" id="IPR018060">
    <property type="entry name" value="HTH_AraC"/>
</dbReference>
<evidence type="ECO:0000256" key="4">
    <source>
        <dbReference type="ARBA" id="ARBA00023159"/>
    </source>
</evidence>
<keyword evidence="4" id="KW-0010">Activator</keyword>
<dbReference type="SMART" id="SM00342">
    <property type="entry name" value="HTH_ARAC"/>
    <property type="match status" value="1"/>
</dbReference>
<proteinExistence type="predicted"/>
<gene>
    <name evidence="7" type="ORF">ACFSJD_09255</name>
</gene>
<feature type="domain" description="HTH araC/xylS-type" evidence="6">
    <location>
        <begin position="188"/>
        <end position="286"/>
    </location>
</feature>
<organism evidence="7 8">
    <name type="scientific">Pseudonocardia yunnanensis</name>
    <dbReference type="NCBI Taxonomy" id="58107"/>
    <lineage>
        <taxon>Bacteria</taxon>
        <taxon>Bacillati</taxon>
        <taxon>Actinomycetota</taxon>
        <taxon>Actinomycetes</taxon>
        <taxon>Pseudonocardiales</taxon>
        <taxon>Pseudonocardiaceae</taxon>
        <taxon>Pseudonocardia</taxon>
    </lineage>
</organism>
<dbReference type="Gene3D" id="1.10.10.60">
    <property type="entry name" value="Homeodomain-like"/>
    <property type="match status" value="2"/>
</dbReference>
<evidence type="ECO:0000259" key="6">
    <source>
        <dbReference type="PROSITE" id="PS01124"/>
    </source>
</evidence>
<accession>A0ABW4EUB2</accession>
<dbReference type="PRINTS" id="PR00032">
    <property type="entry name" value="HTHARAC"/>
</dbReference>
<comment type="caution">
    <text evidence="7">The sequence shown here is derived from an EMBL/GenBank/DDBJ whole genome shotgun (WGS) entry which is preliminary data.</text>
</comment>
<name>A0ABW4EUB2_9PSEU</name>
<dbReference type="PANTHER" id="PTHR46796">
    <property type="entry name" value="HTH-TYPE TRANSCRIPTIONAL ACTIVATOR RHAS-RELATED"/>
    <property type="match status" value="1"/>
</dbReference>
<evidence type="ECO:0000256" key="5">
    <source>
        <dbReference type="ARBA" id="ARBA00023163"/>
    </source>
</evidence>
<keyword evidence="5" id="KW-0804">Transcription</keyword>
<dbReference type="EMBL" id="JBHUCO010000009">
    <property type="protein sequence ID" value="MFD1517674.1"/>
    <property type="molecule type" value="Genomic_DNA"/>
</dbReference>
<dbReference type="RefSeq" id="WP_344721340.1">
    <property type="nucleotide sequence ID" value="NZ_BAAAUS010000007.1"/>
</dbReference>
<dbReference type="Proteomes" id="UP001597114">
    <property type="component" value="Unassembled WGS sequence"/>
</dbReference>
<evidence type="ECO:0000256" key="1">
    <source>
        <dbReference type="ARBA" id="ARBA00022490"/>
    </source>
</evidence>
<dbReference type="Gene3D" id="2.60.120.280">
    <property type="entry name" value="Regulatory protein AraC"/>
    <property type="match status" value="1"/>
</dbReference>
<evidence type="ECO:0000256" key="3">
    <source>
        <dbReference type="ARBA" id="ARBA00023125"/>
    </source>
</evidence>
<evidence type="ECO:0000313" key="7">
    <source>
        <dbReference type="EMBL" id="MFD1517674.1"/>
    </source>
</evidence>
<dbReference type="PROSITE" id="PS01124">
    <property type="entry name" value="HTH_ARAC_FAMILY_2"/>
    <property type="match status" value="1"/>
</dbReference>
<dbReference type="InterPro" id="IPR050204">
    <property type="entry name" value="AraC_XylS_family_regulators"/>
</dbReference>
<dbReference type="InterPro" id="IPR018062">
    <property type="entry name" value="HTH_AraC-typ_CS"/>
</dbReference>
<dbReference type="SUPFAM" id="SSF51215">
    <property type="entry name" value="Regulatory protein AraC"/>
    <property type="match status" value="1"/>
</dbReference>
<dbReference type="SUPFAM" id="SSF46689">
    <property type="entry name" value="Homeodomain-like"/>
    <property type="match status" value="2"/>
</dbReference>
<reference evidence="8" key="1">
    <citation type="journal article" date="2019" name="Int. J. Syst. Evol. Microbiol.">
        <title>The Global Catalogue of Microorganisms (GCM) 10K type strain sequencing project: providing services to taxonomists for standard genome sequencing and annotation.</title>
        <authorList>
            <consortium name="The Broad Institute Genomics Platform"/>
            <consortium name="The Broad Institute Genome Sequencing Center for Infectious Disease"/>
            <person name="Wu L."/>
            <person name="Ma J."/>
        </authorList>
    </citation>
    <scope>NUCLEOTIDE SEQUENCE [LARGE SCALE GENOMIC DNA]</scope>
    <source>
        <strain evidence="8">CCM 7043</strain>
    </source>
</reference>
<sequence length="290" mass="31604">MLLPDGFPGQRLRVLPRPLVSSALRQPPTASLLVTDAGYFPRAANHGRRRPQGADEAVVIVCTDGIGRCQVGERTIVVAPCYALVLPPRLAHTYWADPRNPWTIWWLHAAGSQVPELLSAITEDGREGLVELHDTYRAVSTIDDAIGFLERDETFPSLISASGAGWGLLAQLAADAVGGGYQRTEPIRQAQEHLRRNFAKPVSVPELARTAGLSPSHFSALFRAATGGGVVEYTKRLRMARARELLITSSRDIGDIATAVGYTDAFYFSRQFRTVHGCSPTDYRNGNRGA</sequence>
<dbReference type="PANTHER" id="PTHR46796:SF13">
    <property type="entry name" value="HTH-TYPE TRANSCRIPTIONAL ACTIVATOR RHAS"/>
    <property type="match status" value="1"/>
</dbReference>
<dbReference type="PROSITE" id="PS00041">
    <property type="entry name" value="HTH_ARAC_FAMILY_1"/>
    <property type="match status" value="1"/>
</dbReference>
<protein>
    <submittedName>
        <fullName evidence="7">AraC family transcriptional regulator</fullName>
    </submittedName>
</protein>
<evidence type="ECO:0000313" key="8">
    <source>
        <dbReference type="Proteomes" id="UP001597114"/>
    </source>
</evidence>